<comment type="caution">
    <text evidence="1">The sequence shown here is derived from an EMBL/GenBank/DDBJ whole genome shotgun (WGS) entry which is preliminary data.</text>
</comment>
<protein>
    <submittedName>
        <fullName evidence="1">Uncharacterized protein</fullName>
    </submittedName>
</protein>
<accession>A0A2W1JNJ4</accession>
<name>A0A2W1JNJ4_9CYAN</name>
<reference evidence="1 2" key="1">
    <citation type="journal article" date="2018" name="Sci. Rep.">
        <title>A novel species of the marine cyanobacterium Acaryochloris with a unique pigment content and lifestyle.</title>
        <authorList>
            <person name="Partensky F."/>
            <person name="Six C."/>
            <person name="Ratin M."/>
            <person name="Garczarek L."/>
            <person name="Vaulot D."/>
            <person name="Probert I."/>
            <person name="Calteau A."/>
            <person name="Gourvil P."/>
            <person name="Marie D."/>
            <person name="Grebert T."/>
            <person name="Bouchier C."/>
            <person name="Le Panse S."/>
            <person name="Gachenot M."/>
            <person name="Rodriguez F."/>
            <person name="Garrido J.L."/>
        </authorList>
    </citation>
    <scope>NUCLEOTIDE SEQUENCE [LARGE SCALE GENOMIC DNA]</scope>
    <source>
        <strain evidence="1 2">RCC1774</strain>
    </source>
</reference>
<keyword evidence="2" id="KW-1185">Reference proteome</keyword>
<organism evidence="1 2">
    <name type="scientific">Acaryochloris thomasi RCC1774</name>
    <dbReference type="NCBI Taxonomy" id="1764569"/>
    <lineage>
        <taxon>Bacteria</taxon>
        <taxon>Bacillati</taxon>
        <taxon>Cyanobacteriota</taxon>
        <taxon>Cyanophyceae</taxon>
        <taxon>Acaryochloridales</taxon>
        <taxon>Acaryochloridaceae</taxon>
        <taxon>Acaryochloris</taxon>
        <taxon>Acaryochloris thomasi</taxon>
    </lineage>
</organism>
<proteinExistence type="predicted"/>
<dbReference type="RefSeq" id="WP_233501315.1">
    <property type="nucleotide sequence ID" value="NZ_CAWNWM010000002.1"/>
</dbReference>
<evidence type="ECO:0000313" key="1">
    <source>
        <dbReference type="EMBL" id="PZD74903.1"/>
    </source>
</evidence>
<dbReference type="AlphaFoldDB" id="A0A2W1JNJ4"/>
<evidence type="ECO:0000313" key="2">
    <source>
        <dbReference type="Proteomes" id="UP000248857"/>
    </source>
</evidence>
<gene>
    <name evidence="1" type="ORF">C1752_00713</name>
</gene>
<dbReference type="Proteomes" id="UP000248857">
    <property type="component" value="Unassembled WGS sequence"/>
</dbReference>
<dbReference type="EMBL" id="PQWO01000002">
    <property type="protein sequence ID" value="PZD74903.1"/>
    <property type="molecule type" value="Genomic_DNA"/>
</dbReference>
<sequence>MTYAHQQSGTVLETPRARIDASHAPILASARAAYHTYRNAHLEFEAPLGVAVDRNTFRGQLIFSAQPILLPHECFVTLEQLEAPEPESPEVEIEDLEETMV</sequence>